<dbReference type="STRING" id="79923.H2KR84"/>
<dbReference type="GO" id="GO:0048384">
    <property type="term" value="P:retinoic acid receptor signaling pathway"/>
    <property type="evidence" value="ECO:0007669"/>
    <property type="project" value="TreeGrafter"/>
</dbReference>
<dbReference type="InterPro" id="IPR035500">
    <property type="entry name" value="NHR-like_dom_sf"/>
</dbReference>
<protein>
    <submittedName>
        <fullName evidence="1">Thyroid hormone receptor alpha</fullName>
    </submittedName>
</protein>
<dbReference type="Proteomes" id="UP000286415">
    <property type="component" value="Unassembled WGS sequence"/>
</dbReference>
<keyword evidence="1" id="KW-0675">Receptor</keyword>
<dbReference type="GO" id="GO:0000122">
    <property type="term" value="P:negative regulation of transcription by RNA polymerase II"/>
    <property type="evidence" value="ECO:0007669"/>
    <property type="project" value="TreeGrafter"/>
</dbReference>
<dbReference type="SMART" id="SM00399">
    <property type="entry name" value="ZnF_C4"/>
    <property type="match status" value="1"/>
</dbReference>
<dbReference type="PRINTS" id="PR00546">
    <property type="entry name" value="THYROIDHORMR"/>
</dbReference>
<dbReference type="CDD" id="cd06961">
    <property type="entry name" value="NR_DBD_TR"/>
    <property type="match status" value="1"/>
</dbReference>
<dbReference type="SUPFAM" id="SSF57716">
    <property type="entry name" value="Glucocorticoid receptor-like (DNA-binding domain)"/>
    <property type="match status" value="1"/>
</dbReference>
<dbReference type="GO" id="GO:0045944">
    <property type="term" value="P:positive regulation of transcription by RNA polymerase II"/>
    <property type="evidence" value="ECO:0007669"/>
    <property type="project" value="TreeGrafter"/>
</dbReference>
<dbReference type="PANTHER" id="PTHR24082">
    <property type="entry name" value="NUCLEAR HORMONE RECEPTOR"/>
    <property type="match status" value="1"/>
</dbReference>
<dbReference type="PANTHER" id="PTHR24082:SF330">
    <property type="entry name" value="THYROID HORMONE RECEPTOR BETA"/>
    <property type="match status" value="1"/>
</dbReference>
<dbReference type="InterPro" id="IPR001628">
    <property type="entry name" value="Znf_hrmn_rcpt"/>
</dbReference>
<dbReference type="PROSITE" id="PS51843">
    <property type="entry name" value="NR_LBD"/>
    <property type="match status" value="1"/>
</dbReference>
<reference evidence="1 2" key="1">
    <citation type="journal article" date="2018" name="Biotechnol. Adv.">
        <title>Improved genomic resources and new bioinformatic workflow for the carcinogenic parasite Clonorchis sinensis: Biotechnological implications.</title>
        <authorList>
            <person name="Wang D."/>
            <person name="Korhonen P.K."/>
            <person name="Gasser R.B."/>
            <person name="Young N.D."/>
        </authorList>
    </citation>
    <scope>NUCLEOTIDE SEQUENCE [LARGE SCALE GENOMIC DNA]</scope>
    <source>
        <strain evidence="1">Cs-k2</strain>
    </source>
</reference>
<keyword evidence="2" id="KW-1185">Reference proteome</keyword>
<name>A0A8T1LXL8_CLOSI</name>
<dbReference type="SUPFAM" id="SSF48508">
    <property type="entry name" value="Nuclear receptor ligand-binding domain"/>
    <property type="match status" value="1"/>
</dbReference>
<sequence>MKFKLWNKQNALTEEASYENMNNSQPHVEETERATSSSSTPVEPRPPVAYGVWDLVHYTKALDRGEDLTSSASFDRVSEVTLGAPFVTTSFSAPSTPSKNQGSTPPPVKIKKKEPYIPSYMDPSSGPEPCVVCGDNATGFHYRAMTCEGCKGFFRRSIQKQLVYVCKFQGNCSVSDKHSRNSCQKCRFDRCIRGGMARELVLDEDKRLAKRRLIEANRAKKRAESEGITHTSNQSALPIPLAPTPPCLQRHITSASLPVGHSAPIALVTAAHQPIPSAQSGVLNLASLPPHLSPMTSLVAPQSNGSTMFWRSFVPSRSSGLPYLTTTSNVINTQGLSYPPVLQPSAPPFYNSESPCDPMGNTLTIPVPATSEVKRACLDPAQVSNLASSDGDNSASPPGQQSSYTSSCIPIALKTHQHPSVSSAPNDCPWTPEDQQMVDSIRKAYRAMLMPSEKTQTDADDVSEKPFPEGSGSELCRLIEPIIARLVTFAKLIPGFGLLGADDQTRLLRGCCLDVITLRAAYLLSRIARTNGLLDQYAETTSSTHSSSNLIPNTVYPQLGVSDAKCAQMIRAVAFKLARLGIDQTEVALMAAILLMSPDRCELVDSNTVEHTQDILLETFNRYVNWSRKLANRSPAMRTAATSLQYWPRIFMALTELRSITLCNQGLFVEKSFTANIDELPWYFHDLFRGCQSEREVDEIKSSDAVELSSSLGHHSPHQLAP</sequence>
<organism evidence="1 2">
    <name type="scientific">Clonorchis sinensis</name>
    <name type="common">Chinese liver fluke</name>
    <dbReference type="NCBI Taxonomy" id="79923"/>
    <lineage>
        <taxon>Eukaryota</taxon>
        <taxon>Metazoa</taxon>
        <taxon>Spiralia</taxon>
        <taxon>Lophotrochozoa</taxon>
        <taxon>Platyhelminthes</taxon>
        <taxon>Trematoda</taxon>
        <taxon>Digenea</taxon>
        <taxon>Opisthorchiida</taxon>
        <taxon>Opisthorchiata</taxon>
        <taxon>Opisthorchiidae</taxon>
        <taxon>Clonorchis</taxon>
    </lineage>
</organism>
<dbReference type="PROSITE" id="PS00031">
    <property type="entry name" value="NUCLEAR_REC_DBD_1"/>
    <property type="match status" value="1"/>
</dbReference>
<evidence type="ECO:0000313" key="1">
    <source>
        <dbReference type="EMBL" id="KAG5441315.1"/>
    </source>
</evidence>
<dbReference type="Pfam" id="PF00105">
    <property type="entry name" value="zf-C4"/>
    <property type="match status" value="1"/>
</dbReference>
<dbReference type="EMBL" id="NIRI02000077">
    <property type="protein sequence ID" value="KAG5441315.1"/>
    <property type="molecule type" value="Genomic_DNA"/>
</dbReference>
<dbReference type="InterPro" id="IPR013088">
    <property type="entry name" value="Znf_NHR/GATA"/>
</dbReference>
<dbReference type="GO" id="GO:0090575">
    <property type="term" value="C:RNA polymerase II transcription regulator complex"/>
    <property type="evidence" value="ECO:0007669"/>
    <property type="project" value="TreeGrafter"/>
</dbReference>
<dbReference type="InterPro" id="IPR000536">
    <property type="entry name" value="Nucl_hrmn_rcpt_lig-bd"/>
</dbReference>
<dbReference type="PROSITE" id="PS51030">
    <property type="entry name" value="NUCLEAR_REC_DBD_2"/>
    <property type="match status" value="1"/>
</dbReference>
<dbReference type="GO" id="GO:0030154">
    <property type="term" value="P:cell differentiation"/>
    <property type="evidence" value="ECO:0007669"/>
    <property type="project" value="TreeGrafter"/>
</dbReference>
<gene>
    <name evidence="1" type="ORF">CSKR_113670</name>
</gene>
<dbReference type="Pfam" id="PF00104">
    <property type="entry name" value="Hormone_recep"/>
    <property type="match status" value="1"/>
</dbReference>
<dbReference type="InterPro" id="IPR001723">
    <property type="entry name" value="Nuclear_hrmn_rcpt"/>
</dbReference>
<dbReference type="GO" id="GO:0000978">
    <property type="term" value="F:RNA polymerase II cis-regulatory region sequence-specific DNA binding"/>
    <property type="evidence" value="ECO:0007669"/>
    <property type="project" value="TreeGrafter"/>
</dbReference>
<dbReference type="SMART" id="SM00430">
    <property type="entry name" value="HOLI"/>
    <property type="match status" value="1"/>
</dbReference>
<proteinExistence type="predicted"/>
<comment type="caution">
    <text evidence="1">The sequence shown here is derived from an EMBL/GenBank/DDBJ whole genome shotgun (WGS) entry which is preliminary data.</text>
</comment>
<dbReference type="GO" id="GO:0004879">
    <property type="term" value="F:nuclear receptor activity"/>
    <property type="evidence" value="ECO:0007669"/>
    <property type="project" value="InterPro"/>
</dbReference>
<dbReference type="GO" id="GO:0008270">
    <property type="term" value="F:zinc ion binding"/>
    <property type="evidence" value="ECO:0007669"/>
    <property type="project" value="UniProtKB-KW"/>
</dbReference>
<dbReference type="InterPro" id="IPR001728">
    <property type="entry name" value="ThyrH_rcpt"/>
</dbReference>
<dbReference type="OrthoDB" id="6081310at2759"/>
<evidence type="ECO:0000313" key="2">
    <source>
        <dbReference type="Proteomes" id="UP000286415"/>
    </source>
</evidence>
<dbReference type="Gene3D" id="1.10.565.10">
    <property type="entry name" value="Retinoid X Receptor"/>
    <property type="match status" value="1"/>
</dbReference>
<dbReference type="PRINTS" id="PR00047">
    <property type="entry name" value="STROIDFINGER"/>
</dbReference>
<dbReference type="InterPro" id="IPR050234">
    <property type="entry name" value="Nuclear_hormone_rcpt_NR1"/>
</dbReference>
<reference evidence="1 2" key="2">
    <citation type="journal article" date="2021" name="Genomics">
        <title>High-quality reference genome for Clonorchis sinensis.</title>
        <authorList>
            <person name="Young N.D."/>
            <person name="Stroehlein A.J."/>
            <person name="Kinkar L."/>
            <person name="Wang T."/>
            <person name="Sohn W.M."/>
            <person name="Chang B.C.H."/>
            <person name="Kaur P."/>
            <person name="Weisz D."/>
            <person name="Dudchenko O."/>
            <person name="Aiden E.L."/>
            <person name="Korhonen P.K."/>
            <person name="Gasser R.B."/>
        </authorList>
    </citation>
    <scope>NUCLEOTIDE SEQUENCE [LARGE SCALE GENOMIC DNA]</scope>
    <source>
        <strain evidence="1">Cs-k2</strain>
    </source>
</reference>
<dbReference type="Gene3D" id="3.30.50.10">
    <property type="entry name" value="Erythroid Transcription Factor GATA-1, subunit A"/>
    <property type="match status" value="1"/>
</dbReference>
<dbReference type="CDD" id="cd06929">
    <property type="entry name" value="NR_LBD_F1"/>
    <property type="match status" value="1"/>
</dbReference>
<accession>A0A8T1LXL8</accession>
<dbReference type="PRINTS" id="PR00398">
    <property type="entry name" value="STRDHORMONER"/>
</dbReference>